<dbReference type="InParanoid" id="F4RTV5"/>
<dbReference type="PANTHER" id="PTHR11474:SF126">
    <property type="entry name" value="TYROSINASE-LIKE PROTEIN TYR-1-RELATED"/>
    <property type="match status" value="1"/>
</dbReference>
<proteinExistence type="predicted"/>
<dbReference type="KEGG" id="mlr:MELLADRAFT_65069"/>
<feature type="chain" id="PRO_5003321784" description="Tyrosinase copper-binding domain-containing protein" evidence="4">
    <location>
        <begin position="25"/>
        <end position="370"/>
    </location>
</feature>
<dbReference type="PROSITE" id="PS51257">
    <property type="entry name" value="PROKAR_LIPOPROTEIN"/>
    <property type="match status" value="1"/>
</dbReference>
<dbReference type="STRING" id="747676.F4RTV5"/>
<dbReference type="Proteomes" id="UP000001072">
    <property type="component" value="Unassembled WGS sequence"/>
</dbReference>
<evidence type="ECO:0000313" key="6">
    <source>
        <dbReference type="EMBL" id="EGG04068.1"/>
    </source>
</evidence>
<dbReference type="eggNOG" id="ENOG502RM4B">
    <property type="taxonomic scope" value="Eukaryota"/>
</dbReference>
<dbReference type="SUPFAM" id="SSF48056">
    <property type="entry name" value="Di-copper centre-containing domain"/>
    <property type="match status" value="1"/>
</dbReference>
<organism evidence="7">
    <name type="scientific">Melampsora larici-populina (strain 98AG31 / pathotype 3-4-7)</name>
    <name type="common">Poplar leaf rust fungus</name>
    <dbReference type="NCBI Taxonomy" id="747676"/>
    <lineage>
        <taxon>Eukaryota</taxon>
        <taxon>Fungi</taxon>
        <taxon>Dikarya</taxon>
        <taxon>Basidiomycota</taxon>
        <taxon>Pucciniomycotina</taxon>
        <taxon>Pucciniomycetes</taxon>
        <taxon>Pucciniales</taxon>
        <taxon>Melampsoraceae</taxon>
        <taxon>Melampsora</taxon>
    </lineage>
</organism>
<dbReference type="GO" id="GO:0016491">
    <property type="term" value="F:oxidoreductase activity"/>
    <property type="evidence" value="ECO:0007669"/>
    <property type="project" value="InterPro"/>
</dbReference>
<feature type="signal peptide" evidence="4">
    <location>
        <begin position="1"/>
        <end position="24"/>
    </location>
</feature>
<keyword evidence="4" id="KW-0732">Signal</keyword>
<dbReference type="PROSITE" id="PS00498">
    <property type="entry name" value="TYROSINASE_2"/>
    <property type="match status" value="1"/>
</dbReference>
<dbReference type="GO" id="GO:0046872">
    <property type="term" value="F:metal ion binding"/>
    <property type="evidence" value="ECO:0007669"/>
    <property type="project" value="UniProtKB-KW"/>
</dbReference>
<dbReference type="PANTHER" id="PTHR11474">
    <property type="entry name" value="TYROSINASE FAMILY MEMBER"/>
    <property type="match status" value="1"/>
</dbReference>
<dbReference type="InterPro" id="IPR008922">
    <property type="entry name" value="Di-copper_centre_dom_sf"/>
</dbReference>
<dbReference type="HOGENOM" id="CLU_035914_1_2_1"/>
<name>F4RTV5_MELLP</name>
<dbReference type="OrthoDB" id="6132182at2759"/>
<keyword evidence="2" id="KW-0186">Copper</keyword>
<dbReference type="EMBL" id="GL883120">
    <property type="protein sequence ID" value="EGG04068.1"/>
    <property type="molecule type" value="Genomic_DNA"/>
</dbReference>
<reference evidence="7" key="1">
    <citation type="journal article" date="2011" name="Proc. Natl. Acad. Sci. U.S.A.">
        <title>Obligate biotrophy features unraveled by the genomic analysis of rust fungi.</title>
        <authorList>
            <person name="Duplessis S."/>
            <person name="Cuomo C.A."/>
            <person name="Lin Y.-C."/>
            <person name="Aerts A."/>
            <person name="Tisserant E."/>
            <person name="Veneault-Fourrey C."/>
            <person name="Joly D.L."/>
            <person name="Hacquard S."/>
            <person name="Amselem J."/>
            <person name="Cantarel B.L."/>
            <person name="Chiu R."/>
            <person name="Coutinho P.M."/>
            <person name="Feau N."/>
            <person name="Field M."/>
            <person name="Frey P."/>
            <person name="Gelhaye E."/>
            <person name="Goldberg J."/>
            <person name="Grabherr M.G."/>
            <person name="Kodira C.D."/>
            <person name="Kohler A."/>
            <person name="Kuees U."/>
            <person name="Lindquist E.A."/>
            <person name="Lucas S.M."/>
            <person name="Mago R."/>
            <person name="Mauceli E."/>
            <person name="Morin E."/>
            <person name="Murat C."/>
            <person name="Pangilinan J.L."/>
            <person name="Park R."/>
            <person name="Pearson M."/>
            <person name="Quesneville H."/>
            <person name="Rouhier N."/>
            <person name="Sakthikumar S."/>
            <person name="Salamov A.A."/>
            <person name="Schmutz J."/>
            <person name="Selles B."/>
            <person name="Shapiro H."/>
            <person name="Tanguay P."/>
            <person name="Tuskan G.A."/>
            <person name="Henrissat B."/>
            <person name="Van de Peer Y."/>
            <person name="Rouze P."/>
            <person name="Ellis J.G."/>
            <person name="Dodds P.N."/>
            <person name="Schein J.E."/>
            <person name="Zhong S."/>
            <person name="Hamelin R.C."/>
            <person name="Grigoriev I.V."/>
            <person name="Szabo L.J."/>
            <person name="Martin F."/>
        </authorList>
    </citation>
    <scope>NUCLEOTIDE SEQUENCE [LARGE SCALE GENOMIC DNA]</scope>
    <source>
        <strain evidence="7">98AG31 / pathotype 3-4-7</strain>
    </source>
</reference>
<sequence length="370" mass="42245">MLSVLKVLSCLTAFSACLSGFSQSNPFPHSRSLPRANPPPQSNNQAKVPQQAPPTASQQGTCQNLIQRREWRTLSAAEKAAYIKSMKCLTTKPSQLLGKGYRRFDDFQYVHCESRRTVHFGSKFGPFHHHFMHLWEKVLREECGYKGGVPYWNWELDAHDFPSSPIFSSDPESGLGTNGKNFTYDPDNLGGGIVSDGAFANWQILYPDRQYLERNFLLPDVFAMDNNAAMKYVQSQTTYIKFINALEGLNPSLSDELYPGPHGMIHQLLGGDMPKLAYAANDPLFYAVHGNVDRQYDMWVRQDPDKRTLAFNGNKTPGNTHNDASLDDELDFMKLAPNVKVRDTMKWRQPPYCYTCEYFISYTTKWFYLR</sequence>
<feature type="domain" description="Tyrosinase copper-binding" evidence="5">
    <location>
        <begin position="282"/>
        <end position="293"/>
    </location>
</feature>
<dbReference type="PRINTS" id="PR00092">
    <property type="entry name" value="TYROSINASE"/>
</dbReference>
<evidence type="ECO:0000313" key="7">
    <source>
        <dbReference type="Proteomes" id="UP000001072"/>
    </source>
</evidence>
<feature type="region of interest" description="Disordered" evidence="3">
    <location>
        <begin position="28"/>
        <end position="59"/>
    </location>
</feature>
<gene>
    <name evidence="6" type="ORF">MELLADRAFT_65069</name>
</gene>
<evidence type="ECO:0000259" key="5">
    <source>
        <dbReference type="PROSITE" id="PS00498"/>
    </source>
</evidence>
<dbReference type="Gene3D" id="1.10.1280.10">
    <property type="entry name" value="Di-copper center containing domain from catechol oxidase"/>
    <property type="match status" value="1"/>
</dbReference>
<dbReference type="AlphaFoldDB" id="F4RTV5"/>
<dbReference type="GeneID" id="18930375"/>
<evidence type="ECO:0000256" key="1">
    <source>
        <dbReference type="ARBA" id="ARBA00022723"/>
    </source>
</evidence>
<feature type="compositionally biased region" description="Polar residues" evidence="3">
    <location>
        <begin position="42"/>
        <end position="59"/>
    </location>
</feature>
<keyword evidence="7" id="KW-1185">Reference proteome</keyword>
<evidence type="ECO:0000256" key="4">
    <source>
        <dbReference type="SAM" id="SignalP"/>
    </source>
</evidence>
<evidence type="ECO:0000256" key="2">
    <source>
        <dbReference type="ARBA" id="ARBA00023008"/>
    </source>
</evidence>
<dbReference type="VEuPathDB" id="FungiDB:MELLADRAFT_65069"/>
<dbReference type="Pfam" id="PF00264">
    <property type="entry name" value="Tyrosinase"/>
    <property type="match status" value="1"/>
</dbReference>
<evidence type="ECO:0000256" key="3">
    <source>
        <dbReference type="SAM" id="MobiDB-lite"/>
    </source>
</evidence>
<protein>
    <recommendedName>
        <fullName evidence="5">Tyrosinase copper-binding domain-containing protein</fullName>
    </recommendedName>
</protein>
<accession>F4RTV5</accession>
<dbReference type="InterPro" id="IPR050316">
    <property type="entry name" value="Tyrosinase/Hemocyanin"/>
</dbReference>
<dbReference type="RefSeq" id="XP_007412529.1">
    <property type="nucleotide sequence ID" value="XM_007412467.1"/>
</dbReference>
<keyword evidence="1" id="KW-0479">Metal-binding</keyword>
<dbReference type="InterPro" id="IPR002227">
    <property type="entry name" value="Tyrosinase_Cu-bd"/>
</dbReference>